<gene>
    <name evidence="1" type="ORF">PR001_g30772</name>
</gene>
<organism evidence="1 2">
    <name type="scientific">Phytophthora rubi</name>
    <dbReference type="NCBI Taxonomy" id="129364"/>
    <lineage>
        <taxon>Eukaryota</taxon>
        <taxon>Sar</taxon>
        <taxon>Stramenopiles</taxon>
        <taxon>Oomycota</taxon>
        <taxon>Peronosporomycetes</taxon>
        <taxon>Peronosporales</taxon>
        <taxon>Peronosporaceae</taxon>
        <taxon>Phytophthora</taxon>
    </lineage>
</organism>
<reference evidence="1 2" key="1">
    <citation type="submission" date="2018-09" db="EMBL/GenBank/DDBJ databases">
        <title>Genomic investigation of the strawberry pathogen Phytophthora fragariae indicates pathogenicity is determined by transcriptional variation in three key races.</title>
        <authorList>
            <person name="Adams T.M."/>
            <person name="Armitage A.D."/>
            <person name="Sobczyk M.K."/>
            <person name="Bates H.J."/>
            <person name="Dunwell J.M."/>
            <person name="Nellist C.F."/>
            <person name="Harrison R.J."/>
        </authorList>
    </citation>
    <scope>NUCLEOTIDE SEQUENCE [LARGE SCALE GENOMIC DNA]</scope>
    <source>
        <strain evidence="1 2">SCRP249</strain>
    </source>
</reference>
<comment type="caution">
    <text evidence="1">The sequence shown here is derived from an EMBL/GenBank/DDBJ whole genome shotgun (WGS) entry which is preliminary data.</text>
</comment>
<dbReference type="AlphaFoldDB" id="A0A6A3GQQ2"/>
<evidence type="ECO:0000313" key="1">
    <source>
        <dbReference type="EMBL" id="KAE8959280.1"/>
    </source>
</evidence>
<protein>
    <submittedName>
        <fullName evidence="1">Uncharacterized protein</fullName>
    </submittedName>
</protein>
<name>A0A6A3GQQ2_9STRA</name>
<evidence type="ECO:0000313" key="2">
    <source>
        <dbReference type="Proteomes" id="UP000429607"/>
    </source>
</evidence>
<proteinExistence type="predicted"/>
<dbReference type="EMBL" id="QXFV01007233">
    <property type="protein sequence ID" value="KAE8959280.1"/>
    <property type="molecule type" value="Genomic_DNA"/>
</dbReference>
<sequence>MPLPDVELFTNLASCRRSSARGITRQVRASSHAVTLARHNLWTEECLEELIARDIEAHVERVELTDDDEAKDD</sequence>
<accession>A0A6A3GQQ2</accession>
<dbReference type="Proteomes" id="UP000429607">
    <property type="component" value="Unassembled WGS sequence"/>
</dbReference>